<dbReference type="InterPro" id="IPR052162">
    <property type="entry name" value="Sensor_kinase/Photoreceptor"/>
</dbReference>
<evidence type="ECO:0000256" key="5">
    <source>
        <dbReference type="ARBA" id="ARBA00022777"/>
    </source>
</evidence>
<dbReference type="AlphaFoldDB" id="A0A1G7YHL3"/>
<evidence type="ECO:0000259" key="7">
    <source>
        <dbReference type="PROSITE" id="PS50112"/>
    </source>
</evidence>
<dbReference type="EMBL" id="FNCV01000003">
    <property type="protein sequence ID" value="SDG95887.1"/>
    <property type="molecule type" value="Genomic_DNA"/>
</dbReference>
<dbReference type="SMART" id="SM00065">
    <property type="entry name" value="GAF"/>
    <property type="match status" value="1"/>
</dbReference>
<dbReference type="InterPro" id="IPR003661">
    <property type="entry name" value="HisK_dim/P_dom"/>
</dbReference>
<dbReference type="PANTHER" id="PTHR43304:SF1">
    <property type="entry name" value="PAC DOMAIN-CONTAINING PROTEIN"/>
    <property type="match status" value="1"/>
</dbReference>
<proteinExistence type="predicted"/>
<dbReference type="Proteomes" id="UP000217076">
    <property type="component" value="Unassembled WGS sequence"/>
</dbReference>
<evidence type="ECO:0000259" key="6">
    <source>
        <dbReference type="PROSITE" id="PS50109"/>
    </source>
</evidence>
<dbReference type="SUPFAM" id="SSF55785">
    <property type="entry name" value="PYP-like sensor domain (PAS domain)"/>
    <property type="match status" value="1"/>
</dbReference>
<dbReference type="STRING" id="83401.SAMN05421742_103306"/>
<dbReference type="InterPro" id="IPR000014">
    <property type="entry name" value="PAS"/>
</dbReference>
<dbReference type="InterPro" id="IPR036097">
    <property type="entry name" value="HisK_dim/P_sf"/>
</dbReference>
<dbReference type="InterPro" id="IPR035965">
    <property type="entry name" value="PAS-like_dom_sf"/>
</dbReference>
<feature type="domain" description="PAS" evidence="7">
    <location>
        <begin position="214"/>
        <end position="265"/>
    </location>
</feature>
<dbReference type="InterPro" id="IPR013655">
    <property type="entry name" value="PAS_fold_3"/>
</dbReference>
<organism evidence="8 9">
    <name type="scientific">Roseospirillum parvum</name>
    <dbReference type="NCBI Taxonomy" id="83401"/>
    <lineage>
        <taxon>Bacteria</taxon>
        <taxon>Pseudomonadati</taxon>
        <taxon>Pseudomonadota</taxon>
        <taxon>Alphaproteobacteria</taxon>
        <taxon>Rhodospirillales</taxon>
        <taxon>Rhodospirillaceae</taxon>
        <taxon>Roseospirillum</taxon>
    </lineage>
</organism>
<evidence type="ECO:0000256" key="4">
    <source>
        <dbReference type="ARBA" id="ARBA00022679"/>
    </source>
</evidence>
<dbReference type="InterPro" id="IPR003018">
    <property type="entry name" value="GAF"/>
</dbReference>
<dbReference type="Pfam" id="PF08447">
    <property type="entry name" value="PAS_3"/>
    <property type="match status" value="1"/>
</dbReference>
<dbReference type="CDD" id="cd00130">
    <property type="entry name" value="PAS"/>
    <property type="match status" value="1"/>
</dbReference>
<evidence type="ECO:0000313" key="8">
    <source>
        <dbReference type="EMBL" id="SDG95887.1"/>
    </source>
</evidence>
<dbReference type="Gene3D" id="3.30.450.20">
    <property type="entry name" value="PAS domain"/>
    <property type="match status" value="1"/>
</dbReference>
<evidence type="ECO:0000256" key="2">
    <source>
        <dbReference type="ARBA" id="ARBA00012438"/>
    </source>
</evidence>
<dbReference type="InterPro" id="IPR005467">
    <property type="entry name" value="His_kinase_dom"/>
</dbReference>
<dbReference type="PROSITE" id="PS50109">
    <property type="entry name" value="HIS_KIN"/>
    <property type="match status" value="1"/>
</dbReference>
<dbReference type="PROSITE" id="PS50112">
    <property type="entry name" value="PAS"/>
    <property type="match status" value="1"/>
</dbReference>
<dbReference type="Pfam" id="PF13185">
    <property type="entry name" value="GAF_2"/>
    <property type="match status" value="1"/>
</dbReference>
<dbReference type="SUPFAM" id="SSF55781">
    <property type="entry name" value="GAF domain-like"/>
    <property type="match status" value="1"/>
</dbReference>
<sequence>MSPPPSAPPLPALASVDPTTRRLLLDWQKRVLDVLLVSQSTAAALEALVRLIEEVHPEMVCAVMLVDGNRLTFGAGPSLPEFYHQAVEGLAIGDGVGSCGTAAARGEPVIVADILSHPYWADYRELMAQTGLAACWSQPIKGRDGRVLGTFAIYYREVRQPSPEDLEQIAHLSDLAALIIEVWESESALEHSERRLQRLTATIPGVIYEYRLHVDGRGEFPYISPGIREMTGLDPETVMADPGAVFALLHPDDRAALHQANLRNSDGSVDEWNGEMRLDTPQGQRWIKAHAIRDTSAAPADGSTLWSGLLTDITREKTAELALARSNAELETFAHAVSHDLREPLRMVSSYLRLLERRLGPDLGSEAAEFLDFARDGAHRMNRQIEGLLAYARVSRQVPAAVEVDLDLAVTAALDNLVMAVAESGASVSIAGLLPTVRGDPDQLALVFQNLLANALKFRHPERPPRVVISAREVPGAWRIEVTDNGLGVPDDQAERLFGIFQRGHPAQSVDGTGVGLALVKRIVEHHGGSVGVDPGPDDQGACFHITLPREA</sequence>
<dbReference type="Pfam" id="PF02518">
    <property type="entry name" value="HATPase_c"/>
    <property type="match status" value="1"/>
</dbReference>
<name>A0A1G7YHL3_9PROT</name>
<dbReference type="PANTHER" id="PTHR43304">
    <property type="entry name" value="PHYTOCHROME-LIKE PROTEIN CPH1"/>
    <property type="match status" value="1"/>
</dbReference>
<keyword evidence="5" id="KW-0418">Kinase</keyword>
<comment type="catalytic activity">
    <reaction evidence="1">
        <text>ATP + protein L-histidine = ADP + protein N-phospho-L-histidine.</text>
        <dbReference type="EC" id="2.7.13.3"/>
    </reaction>
</comment>
<protein>
    <recommendedName>
        <fullName evidence="2">histidine kinase</fullName>
        <ecNumber evidence="2">2.7.13.3</ecNumber>
    </recommendedName>
</protein>
<dbReference type="Pfam" id="PF00512">
    <property type="entry name" value="HisKA"/>
    <property type="match status" value="1"/>
</dbReference>
<dbReference type="SUPFAM" id="SSF47384">
    <property type="entry name" value="Homodimeric domain of signal transducing histidine kinase"/>
    <property type="match status" value="1"/>
</dbReference>
<dbReference type="SMART" id="SM00387">
    <property type="entry name" value="HATPase_c"/>
    <property type="match status" value="1"/>
</dbReference>
<dbReference type="InterPro" id="IPR029016">
    <property type="entry name" value="GAF-like_dom_sf"/>
</dbReference>
<dbReference type="InterPro" id="IPR036890">
    <property type="entry name" value="HATPase_C_sf"/>
</dbReference>
<dbReference type="InterPro" id="IPR003594">
    <property type="entry name" value="HATPase_dom"/>
</dbReference>
<feature type="domain" description="Histidine kinase" evidence="6">
    <location>
        <begin position="336"/>
        <end position="552"/>
    </location>
</feature>
<dbReference type="SUPFAM" id="SSF55874">
    <property type="entry name" value="ATPase domain of HSP90 chaperone/DNA topoisomerase II/histidine kinase"/>
    <property type="match status" value="1"/>
</dbReference>
<keyword evidence="3" id="KW-0597">Phosphoprotein</keyword>
<reference evidence="9" key="1">
    <citation type="submission" date="2016-10" db="EMBL/GenBank/DDBJ databases">
        <authorList>
            <person name="Varghese N."/>
            <person name="Submissions S."/>
        </authorList>
    </citation>
    <scope>NUCLEOTIDE SEQUENCE [LARGE SCALE GENOMIC DNA]</scope>
    <source>
        <strain evidence="9">930I</strain>
    </source>
</reference>
<dbReference type="EC" id="2.7.13.3" evidence="2"/>
<keyword evidence="9" id="KW-1185">Reference proteome</keyword>
<evidence type="ECO:0000313" key="9">
    <source>
        <dbReference type="Proteomes" id="UP000217076"/>
    </source>
</evidence>
<dbReference type="GO" id="GO:0000155">
    <property type="term" value="F:phosphorelay sensor kinase activity"/>
    <property type="evidence" value="ECO:0007669"/>
    <property type="project" value="InterPro"/>
</dbReference>
<dbReference type="RefSeq" id="WP_092617274.1">
    <property type="nucleotide sequence ID" value="NZ_FNCV01000003.1"/>
</dbReference>
<dbReference type="Gene3D" id="1.10.287.130">
    <property type="match status" value="1"/>
</dbReference>
<dbReference type="PRINTS" id="PR00344">
    <property type="entry name" value="BCTRLSENSOR"/>
</dbReference>
<dbReference type="OrthoDB" id="9760752at2"/>
<evidence type="ECO:0000256" key="1">
    <source>
        <dbReference type="ARBA" id="ARBA00000085"/>
    </source>
</evidence>
<gene>
    <name evidence="8" type="ORF">SAMN05421742_103306</name>
</gene>
<accession>A0A1G7YHL3</accession>
<dbReference type="InterPro" id="IPR004358">
    <property type="entry name" value="Sig_transdc_His_kin-like_C"/>
</dbReference>
<dbReference type="CDD" id="cd00082">
    <property type="entry name" value="HisKA"/>
    <property type="match status" value="1"/>
</dbReference>
<dbReference type="Gene3D" id="3.30.565.10">
    <property type="entry name" value="Histidine kinase-like ATPase, C-terminal domain"/>
    <property type="match status" value="1"/>
</dbReference>
<evidence type="ECO:0000256" key="3">
    <source>
        <dbReference type="ARBA" id="ARBA00022553"/>
    </source>
</evidence>
<keyword evidence="4" id="KW-0808">Transferase</keyword>
<dbReference type="SMART" id="SM00388">
    <property type="entry name" value="HisKA"/>
    <property type="match status" value="1"/>
</dbReference>
<dbReference type="Gene3D" id="3.30.450.40">
    <property type="match status" value="1"/>
</dbReference>